<dbReference type="EMBL" id="LZJY01000463">
    <property type="protein sequence ID" value="OBH83538.1"/>
    <property type="molecule type" value="Genomic_DNA"/>
</dbReference>
<dbReference type="AlphaFoldDB" id="A0A1A2U925"/>
<accession>A0A1A2U925</accession>
<dbReference type="NCBIfam" id="TIGR03816">
    <property type="entry name" value="tadE_like_DECH"/>
    <property type="match status" value="1"/>
</dbReference>
<dbReference type="InterPro" id="IPR021202">
    <property type="entry name" value="Rv3654c-like"/>
</dbReference>
<evidence type="ECO:0000313" key="3">
    <source>
        <dbReference type="Proteomes" id="UP000092207"/>
    </source>
</evidence>
<dbReference type="InterPro" id="IPR028087">
    <property type="entry name" value="Tad_N"/>
</dbReference>
<proteinExistence type="predicted"/>
<feature type="domain" description="Putative Flp pilus-assembly TadG-like N-terminal" evidence="1">
    <location>
        <begin position="3"/>
        <end position="43"/>
    </location>
</feature>
<gene>
    <name evidence="2" type="ORF">A5679_04735</name>
</gene>
<dbReference type="Pfam" id="PF13400">
    <property type="entry name" value="Tad"/>
    <property type="match status" value="1"/>
</dbReference>
<keyword evidence="2" id="KW-0347">Helicase</keyword>
<organism evidence="2 3">
    <name type="scientific">Mycobacterium scrofulaceum</name>
    <dbReference type="NCBI Taxonomy" id="1783"/>
    <lineage>
        <taxon>Bacteria</taxon>
        <taxon>Bacillati</taxon>
        <taxon>Actinomycetota</taxon>
        <taxon>Actinomycetes</taxon>
        <taxon>Mycobacteriales</taxon>
        <taxon>Mycobacteriaceae</taxon>
        <taxon>Mycobacterium</taxon>
    </lineage>
</organism>
<evidence type="ECO:0000259" key="1">
    <source>
        <dbReference type="Pfam" id="PF13400"/>
    </source>
</evidence>
<keyword evidence="2" id="KW-0067">ATP-binding</keyword>
<name>A0A1A2U925_MYCSC</name>
<reference evidence="2 3" key="1">
    <citation type="submission" date="2016-06" db="EMBL/GenBank/DDBJ databases">
        <authorList>
            <person name="Kjaerup R.B."/>
            <person name="Dalgaard T.S."/>
            <person name="Juul-Madsen H.R."/>
        </authorList>
    </citation>
    <scope>NUCLEOTIDE SEQUENCE [LARGE SCALE GENOMIC DNA]</scope>
    <source>
        <strain evidence="2 3">E2838</strain>
    </source>
</reference>
<sequence length="101" mass="9850">MVAAWMVAVLFCVTGAGAYLGAVVVARHRAQAAADLAALAAAARLPSGAEAACARATAVARRMRADDTGCAVDGLDVVVTVRVVVFGGAARAAARAGPASG</sequence>
<dbReference type="GO" id="GO:0004386">
    <property type="term" value="F:helicase activity"/>
    <property type="evidence" value="ECO:0007669"/>
    <property type="project" value="UniProtKB-KW"/>
</dbReference>
<comment type="caution">
    <text evidence="2">The sequence shown here is derived from an EMBL/GenBank/DDBJ whole genome shotgun (WGS) entry which is preliminary data.</text>
</comment>
<evidence type="ECO:0000313" key="2">
    <source>
        <dbReference type="EMBL" id="OBH83538.1"/>
    </source>
</evidence>
<keyword evidence="2" id="KW-0378">Hydrolase</keyword>
<protein>
    <submittedName>
        <fullName evidence="2">Helicase</fullName>
    </submittedName>
</protein>
<keyword evidence="2" id="KW-0547">Nucleotide-binding</keyword>
<dbReference type="Proteomes" id="UP000092207">
    <property type="component" value="Unassembled WGS sequence"/>
</dbReference>